<dbReference type="PaxDb" id="3218-PP1S209_90V6.1"/>
<dbReference type="InterPro" id="IPR036226">
    <property type="entry name" value="LipOase_C_sf"/>
</dbReference>
<sequence length="181" mass="20456">MDLSIQEGYVEGAYSHKHSRRFEELKVERVEGVAGNWKGESCKDASTENIEIDHQVLASTNPLIIEILKNFSLKRPTSVTIETVELQLEASPSGRGRAVIDSRAPHGLKRMIGLHPHAKDRLELWIPIGAQVKAHINLFYTGNKEFQADDDLQNWSTNLRTKGHAEVKNVECQTARRTTWC</sequence>
<evidence type="ECO:0000256" key="3">
    <source>
        <dbReference type="ARBA" id="ARBA00023002"/>
    </source>
</evidence>
<dbReference type="Proteomes" id="UP000006727">
    <property type="component" value="Chromosome 14"/>
</dbReference>
<dbReference type="AlphaFoldDB" id="A0A2K1JHX0"/>
<evidence type="ECO:0000256" key="1">
    <source>
        <dbReference type="ARBA" id="ARBA00022723"/>
    </source>
</evidence>
<organism evidence="5">
    <name type="scientific">Physcomitrium patens</name>
    <name type="common">Spreading-leaved earth moss</name>
    <name type="synonym">Physcomitrella patens</name>
    <dbReference type="NCBI Taxonomy" id="3218"/>
    <lineage>
        <taxon>Eukaryota</taxon>
        <taxon>Viridiplantae</taxon>
        <taxon>Streptophyta</taxon>
        <taxon>Embryophyta</taxon>
        <taxon>Bryophyta</taxon>
        <taxon>Bryophytina</taxon>
        <taxon>Bryopsida</taxon>
        <taxon>Funariidae</taxon>
        <taxon>Funariales</taxon>
        <taxon>Funariaceae</taxon>
        <taxon>Physcomitrium</taxon>
    </lineage>
</organism>
<dbReference type="Pfam" id="PF00305">
    <property type="entry name" value="Lipoxygenase"/>
    <property type="match status" value="1"/>
</dbReference>
<dbReference type="Gramene" id="Pp3c14_15340V3.1">
    <property type="protein sequence ID" value="Pp3c14_15340V3.1"/>
    <property type="gene ID" value="Pp3c14_15340"/>
</dbReference>
<proteinExistence type="predicted"/>
<gene>
    <name evidence="5" type="ORF">PHYPA_018556</name>
</gene>
<accession>A0A2K1JHX0</accession>
<protein>
    <recommendedName>
        <fullName evidence="4">Lipoxygenase domain-containing protein</fullName>
    </recommendedName>
</protein>
<dbReference type="EnsemblPlants" id="Pp3c14_15340V3.1">
    <property type="protein sequence ID" value="Pp3c14_15340V3.1"/>
    <property type="gene ID" value="Pp3c14_15340"/>
</dbReference>
<dbReference type="InParanoid" id="A0A2K1JHX0"/>
<dbReference type="SUPFAM" id="SSF48484">
    <property type="entry name" value="Lipoxigenase"/>
    <property type="match status" value="1"/>
</dbReference>
<keyword evidence="2" id="KW-0223">Dioxygenase</keyword>
<dbReference type="GO" id="GO:0034440">
    <property type="term" value="P:lipid oxidation"/>
    <property type="evidence" value="ECO:0007669"/>
    <property type="project" value="InterPro"/>
</dbReference>
<dbReference type="PROSITE" id="PS51393">
    <property type="entry name" value="LIPOXYGENASE_3"/>
    <property type="match status" value="1"/>
</dbReference>
<dbReference type="GO" id="GO:0016702">
    <property type="term" value="F:oxidoreductase activity, acting on single donors with incorporation of molecular oxygen, incorporation of two atoms of oxygen"/>
    <property type="evidence" value="ECO:0007669"/>
    <property type="project" value="InterPro"/>
</dbReference>
<keyword evidence="7" id="KW-1185">Reference proteome</keyword>
<evidence type="ECO:0000256" key="2">
    <source>
        <dbReference type="ARBA" id="ARBA00022964"/>
    </source>
</evidence>
<keyword evidence="3" id="KW-0560">Oxidoreductase</keyword>
<dbReference type="GO" id="GO:0046872">
    <property type="term" value="F:metal ion binding"/>
    <property type="evidence" value="ECO:0007669"/>
    <property type="project" value="UniProtKB-KW"/>
</dbReference>
<reference evidence="5 7" key="1">
    <citation type="journal article" date="2008" name="Science">
        <title>The Physcomitrella genome reveals evolutionary insights into the conquest of land by plants.</title>
        <authorList>
            <person name="Rensing S."/>
            <person name="Lang D."/>
            <person name="Zimmer A."/>
            <person name="Terry A."/>
            <person name="Salamov A."/>
            <person name="Shapiro H."/>
            <person name="Nishiyama T."/>
            <person name="Perroud P.-F."/>
            <person name="Lindquist E."/>
            <person name="Kamisugi Y."/>
            <person name="Tanahashi T."/>
            <person name="Sakakibara K."/>
            <person name="Fujita T."/>
            <person name="Oishi K."/>
            <person name="Shin-I T."/>
            <person name="Kuroki Y."/>
            <person name="Toyoda A."/>
            <person name="Suzuki Y."/>
            <person name="Hashimoto A."/>
            <person name="Yamaguchi K."/>
            <person name="Sugano A."/>
            <person name="Kohara Y."/>
            <person name="Fujiyama A."/>
            <person name="Anterola A."/>
            <person name="Aoki S."/>
            <person name="Ashton N."/>
            <person name="Barbazuk W.B."/>
            <person name="Barker E."/>
            <person name="Bennetzen J."/>
            <person name="Bezanilla M."/>
            <person name="Blankenship R."/>
            <person name="Cho S.H."/>
            <person name="Dutcher S."/>
            <person name="Estelle M."/>
            <person name="Fawcett J.A."/>
            <person name="Gundlach H."/>
            <person name="Hanada K."/>
            <person name="Heyl A."/>
            <person name="Hicks K.A."/>
            <person name="Hugh J."/>
            <person name="Lohr M."/>
            <person name="Mayer K."/>
            <person name="Melkozernov A."/>
            <person name="Murata T."/>
            <person name="Nelson D."/>
            <person name="Pils B."/>
            <person name="Prigge M."/>
            <person name="Reiss B."/>
            <person name="Renner T."/>
            <person name="Rombauts S."/>
            <person name="Rushton P."/>
            <person name="Sanderfoot A."/>
            <person name="Schween G."/>
            <person name="Shiu S.-H."/>
            <person name="Stueber K."/>
            <person name="Theodoulou F.L."/>
            <person name="Tu H."/>
            <person name="Van de Peer Y."/>
            <person name="Verrier P.J."/>
            <person name="Waters E."/>
            <person name="Wood A."/>
            <person name="Yang L."/>
            <person name="Cove D."/>
            <person name="Cuming A."/>
            <person name="Hasebe M."/>
            <person name="Lucas S."/>
            <person name="Mishler D.B."/>
            <person name="Reski R."/>
            <person name="Grigoriev I."/>
            <person name="Quatrano R.S."/>
            <person name="Boore J.L."/>
        </authorList>
    </citation>
    <scope>NUCLEOTIDE SEQUENCE [LARGE SCALE GENOMIC DNA]</scope>
    <source>
        <strain evidence="6 7">cv. Gransden 2004</strain>
    </source>
</reference>
<dbReference type="Gene3D" id="1.20.245.10">
    <property type="entry name" value="Lipoxygenase-1, Domain 5"/>
    <property type="match status" value="1"/>
</dbReference>
<dbReference type="EMBL" id="ABEU02000014">
    <property type="protein sequence ID" value="PNR41153.1"/>
    <property type="molecule type" value="Genomic_DNA"/>
</dbReference>
<dbReference type="PANTHER" id="PTHR11771">
    <property type="entry name" value="LIPOXYGENASE"/>
    <property type="match status" value="1"/>
</dbReference>
<reference evidence="6" key="3">
    <citation type="submission" date="2020-12" db="UniProtKB">
        <authorList>
            <consortium name="EnsemblPlants"/>
        </authorList>
    </citation>
    <scope>IDENTIFICATION</scope>
</reference>
<evidence type="ECO:0000313" key="6">
    <source>
        <dbReference type="EnsemblPlants" id="Pp3c14_15340V3.1"/>
    </source>
</evidence>
<dbReference type="InterPro" id="IPR000907">
    <property type="entry name" value="LipOase"/>
</dbReference>
<evidence type="ECO:0000259" key="4">
    <source>
        <dbReference type="PROSITE" id="PS51393"/>
    </source>
</evidence>
<name>A0A2K1JHX0_PHYPA</name>
<evidence type="ECO:0000313" key="5">
    <source>
        <dbReference type="EMBL" id="PNR41153.1"/>
    </source>
</evidence>
<reference evidence="5 7" key="2">
    <citation type="journal article" date="2018" name="Plant J.">
        <title>The Physcomitrella patens chromosome-scale assembly reveals moss genome structure and evolution.</title>
        <authorList>
            <person name="Lang D."/>
            <person name="Ullrich K.K."/>
            <person name="Murat F."/>
            <person name="Fuchs J."/>
            <person name="Jenkins J."/>
            <person name="Haas F.B."/>
            <person name="Piednoel M."/>
            <person name="Gundlach H."/>
            <person name="Van Bel M."/>
            <person name="Meyberg R."/>
            <person name="Vives C."/>
            <person name="Morata J."/>
            <person name="Symeonidi A."/>
            <person name="Hiss M."/>
            <person name="Muchero W."/>
            <person name="Kamisugi Y."/>
            <person name="Saleh O."/>
            <person name="Blanc G."/>
            <person name="Decker E.L."/>
            <person name="van Gessel N."/>
            <person name="Grimwood J."/>
            <person name="Hayes R.D."/>
            <person name="Graham S.W."/>
            <person name="Gunter L.E."/>
            <person name="McDaniel S.F."/>
            <person name="Hoernstein S.N.W."/>
            <person name="Larsson A."/>
            <person name="Li F.W."/>
            <person name="Perroud P.F."/>
            <person name="Phillips J."/>
            <person name="Ranjan P."/>
            <person name="Rokshar D.S."/>
            <person name="Rothfels C.J."/>
            <person name="Schneider L."/>
            <person name="Shu S."/>
            <person name="Stevenson D.W."/>
            <person name="Thummler F."/>
            <person name="Tillich M."/>
            <person name="Villarreal Aguilar J.C."/>
            <person name="Widiez T."/>
            <person name="Wong G.K."/>
            <person name="Wymore A."/>
            <person name="Zhang Y."/>
            <person name="Zimmer A.D."/>
            <person name="Quatrano R.S."/>
            <person name="Mayer K.F.X."/>
            <person name="Goodstein D."/>
            <person name="Casacuberta J.M."/>
            <person name="Vandepoele K."/>
            <person name="Reski R."/>
            <person name="Cuming A.C."/>
            <person name="Tuskan G.A."/>
            <person name="Maumus F."/>
            <person name="Salse J."/>
            <person name="Schmutz J."/>
            <person name="Rensing S.A."/>
        </authorList>
    </citation>
    <scope>NUCLEOTIDE SEQUENCE [LARGE SCALE GENOMIC DNA]</scope>
    <source>
        <strain evidence="6 7">cv. Gransden 2004</strain>
    </source>
</reference>
<evidence type="ECO:0000313" key="7">
    <source>
        <dbReference type="Proteomes" id="UP000006727"/>
    </source>
</evidence>
<dbReference type="InterPro" id="IPR013819">
    <property type="entry name" value="LipOase_C"/>
</dbReference>
<feature type="domain" description="Lipoxygenase" evidence="4">
    <location>
        <begin position="95"/>
        <end position="181"/>
    </location>
</feature>
<keyword evidence="1" id="KW-0479">Metal-binding</keyword>
<dbReference type="STRING" id="3218.A0A2K1JHX0"/>